<comment type="caution">
    <text evidence="1">The sequence shown here is derived from an EMBL/GenBank/DDBJ whole genome shotgun (WGS) entry which is preliminary data.</text>
</comment>
<keyword evidence="2" id="KW-1185">Reference proteome</keyword>
<dbReference type="AlphaFoldDB" id="A0A6L8V8Q8"/>
<evidence type="ECO:0000313" key="2">
    <source>
        <dbReference type="Proteomes" id="UP000481087"/>
    </source>
</evidence>
<dbReference type="Proteomes" id="UP000481087">
    <property type="component" value="Unassembled WGS sequence"/>
</dbReference>
<evidence type="ECO:0000313" key="1">
    <source>
        <dbReference type="EMBL" id="MZQ86584.1"/>
    </source>
</evidence>
<protein>
    <submittedName>
        <fullName evidence="1">Uncharacterized protein</fullName>
    </submittedName>
</protein>
<gene>
    <name evidence="1" type="ORF">GQF01_31215</name>
</gene>
<name>A0A6L8V8Q8_9BACL</name>
<organism evidence="1 2">
    <name type="scientific">Paenibacillus silvestris</name>
    <dbReference type="NCBI Taxonomy" id="2606219"/>
    <lineage>
        <taxon>Bacteria</taxon>
        <taxon>Bacillati</taxon>
        <taxon>Bacillota</taxon>
        <taxon>Bacilli</taxon>
        <taxon>Bacillales</taxon>
        <taxon>Paenibacillaceae</taxon>
        <taxon>Paenibacillus</taxon>
    </lineage>
</organism>
<sequence>MSIALNDYRKTDEPVDSRQDIYPLHPALLHVKIKITRIECFRYDNELIEKRQLGNEEDDICGLIALSTDAGVVGFKEFAIPSGSLKCDLTTWVALFQRIKGLTLTETVNYAQRKQEAWGPVRFELFESSILDVISKIGSNSLNNRDQDYLLDRAYLFNHTQAYISF</sequence>
<reference evidence="1 2" key="1">
    <citation type="submission" date="2019-12" db="EMBL/GenBank/DDBJ databases">
        <title>Paenibacillus sp. nov. sp. isolated from soil.</title>
        <authorList>
            <person name="Kim J."/>
            <person name="Jeong S.E."/>
            <person name="Jung H.S."/>
            <person name="Jeon C.O."/>
        </authorList>
    </citation>
    <scope>NUCLEOTIDE SEQUENCE [LARGE SCALE GENOMIC DNA]</scope>
    <source>
        <strain evidence="1 2">5J-6</strain>
    </source>
</reference>
<dbReference type="RefSeq" id="WP_161410983.1">
    <property type="nucleotide sequence ID" value="NZ_WTUZ01000039.1"/>
</dbReference>
<proteinExistence type="predicted"/>
<dbReference type="EMBL" id="WTUZ01000039">
    <property type="protein sequence ID" value="MZQ86584.1"/>
    <property type="molecule type" value="Genomic_DNA"/>
</dbReference>
<accession>A0A6L8V8Q8</accession>